<dbReference type="PANTHER" id="PTHR30620:SF16">
    <property type="entry name" value="LYSOSOMAL BETA GLUCOSIDASE"/>
    <property type="match status" value="1"/>
</dbReference>
<dbReference type="FunFam" id="3.20.20.300:FF:000005">
    <property type="entry name" value="Periplasmic beta-glucosidase"/>
    <property type="match status" value="1"/>
</dbReference>
<comment type="similarity">
    <text evidence="2 7">Belongs to the glycosyl hydrolase 3 family.</text>
</comment>
<dbReference type="Gene3D" id="3.40.50.1700">
    <property type="entry name" value="Glycoside hydrolase family 3 C-terminal domain"/>
    <property type="match status" value="1"/>
</dbReference>
<keyword evidence="5 7" id="KW-0378">Hydrolase</keyword>
<feature type="signal peptide" evidence="8">
    <location>
        <begin position="1"/>
        <end position="16"/>
    </location>
</feature>
<dbReference type="InterPro" id="IPR026891">
    <property type="entry name" value="Fn3-like"/>
</dbReference>
<evidence type="ECO:0000256" key="8">
    <source>
        <dbReference type="SAM" id="SignalP"/>
    </source>
</evidence>
<dbReference type="PRINTS" id="PR00133">
    <property type="entry name" value="GLHYDRLASE3"/>
</dbReference>
<dbReference type="Pfam" id="PF01915">
    <property type="entry name" value="Glyco_hydro_3_C"/>
    <property type="match status" value="1"/>
</dbReference>
<evidence type="ECO:0000256" key="2">
    <source>
        <dbReference type="ARBA" id="ARBA00005336"/>
    </source>
</evidence>
<dbReference type="InterPro" id="IPR017853">
    <property type="entry name" value="GH"/>
</dbReference>
<dbReference type="FunFam" id="2.60.40.10:FF:000495">
    <property type="entry name" value="Periplasmic beta-glucosidase"/>
    <property type="match status" value="1"/>
</dbReference>
<dbReference type="PROSITE" id="PS51257">
    <property type="entry name" value="PROKAR_LIPOPROTEIN"/>
    <property type="match status" value="1"/>
</dbReference>
<dbReference type="AlphaFoldDB" id="A0A934WWM4"/>
<dbReference type="Gene3D" id="2.60.40.10">
    <property type="entry name" value="Immunoglobulins"/>
    <property type="match status" value="1"/>
</dbReference>
<dbReference type="InterPro" id="IPR001764">
    <property type="entry name" value="Glyco_hydro_3_N"/>
</dbReference>
<comment type="catalytic activity">
    <reaction evidence="1">
        <text>Hydrolysis of terminal, non-reducing beta-D-glucosyl residues with release of beta-D-glucose.</text>
        <dbReference type="EC" id="3.2.1.21"/>
    </reaction>
</comment>
<dbReference type="InterPro" id="IPR013783">
    <property type="entry name" value="Ig-like_fold"/>
</dbReference>
<gene>
    <name evidence="10" type="primary">bglX</name>
    <name evidence="10" type="ORF">JKA74_04580</name>
</gene>
<feature type="domain" description="Fibronectin type III-like" evidence="9">
    <location>
        <begin position="682"/>
        <end position="751"/>
    </location>
</feature>
<evidence type="ECO:0000256" key="1">
    <source>
        <dbReference type="ARBA" id="ARBA00000448"/>
    </source>
</evidence>
<evidence type="ECO:0000256" key="3">
    <source>
        <dbReference type="ARBA" id="ARBA00012744"/>
    </source>
</evidence>
<dbReference type="Pfam" id="PF14310">
    <property type="entry name" value="Fn3-like"/>
    <property type="match status" value="1"/>
</dbReference>
<dbReference type="Gene3D" id="3.20.20.300">
    <property type="entry name" value="Glycoside hydrolase, family 3, N-terminal domain"/>
    <property type="match status" value="1"/>
</dbReference>
<reference evidence="10" key="1">
    <citation type="submission" date="2021-01" db="EMBL/GenBank/DDBJ databases">
        <title>Marivirga aurantiaca sp. nov., isolated from intertidal surface sediments.</title>
        <authorList>
            <person name="Zhang M."/>
        </authorList>
    </citation>
    <scope>NUCLEOTIDE SEQUENCE</scope>
    <source>
        <strain evidence="10">S37H4</strain>
    </source>
</reference>
<name>A0A934WWM4_9BACT</name>
<dbReference type="Proteomes" id="UP000611723">
    <property type="component" value="Unassembled WGS sequence"/>
</dbReference>
<dbReference type="GO" id="GO:0008422">
    <property type="term" value="F:beta-glucosidase activity"/>
    <property type="evidence" value="ECO:0007669"/>
    <property type="project" value="UniProtKB-EC"/>
</dbReference>
<evidence type="ECO:0000256" key="7">
    <source>
        <dbReference type="RuleBase" id="RU361161"/>
    </source>
</evidence>
<dbReference type="EMBL" id="JAEQBW010000001">
    <property type="protein sequence ID" value="MBK6264302.1"/>
    <property type="molecule type" value="Genomic_DNA"/>
</dbReference>
<dbReference type="InterPro" id="IPR036881">
    <property type="entry name" value="Glyco_hydro_3_C_sf"/>
</dbReference>
<keyword evidence="11" id="KW-1185">Reference proteome</keyword>
<evidence type="ECO:0000256" key="4">
    <source>
        <dbReference type="ARBA" id="ARBA00022729"/>
    </source>
</evidence>
<dbReference type="PROSITE" id="PS00775">
    <property type="entry name" value="GLYCOSYL_HYDROL_F3"/>
    <property type="match status" value="1"/>
</dbReference>
<comment type="caution">
    <text evidence="10">The sequence shown here is derived from an EMBL/GenBank/DDBJ whole genome shotgun (WGS) entry which is preliminary data.</text>
</comment>
<dbReference type="SMART" id="SM01217">
    <property type="entry name" value="Fn3_like"/>
    <property type="match status" value="1"/>
</dbReference>
<sequence length="762" mass="83842">MTRFLWRLIGISFAFAFLLSCSNPNEKVSSQSEIDFKVDSVLSLMTLEEKIGQLNQYSVGEEMTGPGNKDKEDSIKYHQLLSGRVGSVLNLLGAENTRKMQKLVVENSRLGIPLLFSYDVVHGYKTIFPIPLAESASWNLELMQKTASISAKEAAASGLHWTFAPMVDVSRDARWGRVMEGAGEDPYLGAEIAKARILGFQGDELSDPLTIAATAKHFAGYGFVESGKDYNSVNVNRQILMNQIIPPFKAANEVGVATFMNAFNDIDGTPATSNNYLLRDLLKGEWKFSGVVVSDWNSIGEIVNHGTAIDLKEASQQAINAGTDIDMEAGAYIKHLKSLIENGSVSEEVLNDAVRRVLKLKYDLGLFDDPYRYSDTQREKKTLMTPEFEETAKEIALESIVLLKNDQQLLPIQSAQKIAVIGPLAKDKDSPLGNWRAQATAHSAVSLYEGLNNTIDENTTLDYAEGVKLSIGPNSFHEKQQIEQADRSGFEQAKSVAKNADVVIMALGETAYMSGEGRSRADIGLPGLQLELLKEIYKVNTNIILVLMNGRPLTLSWEAENIPAILETWHLGSQAGNAIADVLVGNYNPSGKLSMSFPRTVGQLPMSYNHKNTGRPTSGPGMVFYTHHNDVENSPLFPFGYGLSYTDFEYGEIQLNNTSMAIDGSITASIEVKNVGRLAGKEIVQLYIQDVIGSTTRPIKELKAFQKELIEAGQTKTFTFKITAKELSFYREDGSFGPETGTFRIFIGNDSATASFKEFTLK</sequence>
<dbReference type="EC" id="3.2.1.21" evidence="3"/>
<evidence type="ECO:0000313" key="10">
    <source>
        <dbReference type="EMBL" id="MBK6264302.1"/>
    </source>
</evidence>
<dbReference type="RefSeq" id="WP_201429967.1">
    <property type="nucleotide sequence ID" value="NZ_JAEQBW010000001.1"/>
</dbReference>
<dbReference type="InterPro" id="IPR036962">
    <property type="entry name" value="Glyco_hydro_3_N_sf"/>
</dbReference>
<dbReference type="InterPro" id="IPR002772">
    <property type="entry name" value="Glyco_hydro_3_C"/>
</dbReference>
<dbReference type="InterPro" id="IPR019800">
    <property type="entry name" value="Glyco_hydro_3_AS"/>
</dbReference>
<dbReference type="NCBIfam" id="NF011678">
    <property type="entry name" value="PRK15098.1"/>
    <property type="match status" value="1"/>
</dbReference>
<accession>A0A934WWM4</accession>
<dbReference type="InterPro" id="IPR051915">
    <property type="entry name" value="Cellulose_Degrad_GH3"/>
</dbReference>
<evidence type="ECO:0000259" key="9">
    <source>
        <dbReference type="SMART" id="SM01217"/>
    </source>
</evidence>
<evidence type="ECO:0000313" key="11">
    <source>
        <dbReference type="Proteomes" id="UP000611723"/>
    </source>
</evidence>
<proteinExistence type="inferred from homology"/>
<evidence type="ECO:0000256" key="6">
    <source>
        <dbReference type="ARBA" id="ARBA00023295"/>
    </source>
</evidence>
<dbReference type="SUPFAM" id="SSF52279">
    <property type="entry name" value="Beta-D-glucan exohydrolase, C-terminal domain"/>
    <property type="match status" value="1"/>
</dbReference>
<dbReference type="GO" id="GO:0009251">
    <property type="term" value="P:glucan catabolic process"/>
    <property type="evidence" value="ECO:0007669"/>
    <property type="project" value="TreeGrafter"/>
</dbReference>
<keyword evidence="4 8" id="KW-0732">Signal</keyword>
<dbReference type="SUPFAM" id="SSF51445">
    <property type="entry name" value="(Trans)glycosidases"/>
    <property type="match status" value="1"/>
</dbReference>
<evidence type="ECO:0000256" key="5">
    <source>
        <dbReference type="ARBA" id="ARBA00022801"/>
    </source>
</evidence>
<feature type="chain" id="PRO_5038003682" description="beta-glucosidase" evidence="8">
    <location>
        <begin position="17"/>
        <end position="762"/>
    </location>
</feature>
<keyword evidence="6 7" id="KW-0326">Glycosidase</keyword>
<dbReference type="Pfam" id="PF00933">
    <property type="entry name" value="Glyco_hydro_3"/>
    <property type="match status" value="1"/>
</dbReference>
<organism evidence="10 11">
    <name type="scientific">Marivirga aurantiaca</name>
    <dbReference type="NCBI Taxonomy" id="2802615"/>
    <lineage>
        <taxon>Bacteria</taxon>
        <taxon>Pseudomonadati</taxon>
        <taxon>Bacteroidota</taxon>
        <taxon>Cytophagia</taxon>
        <taxon>Cytophagales</taxon>
        <taxon>Marivirgaceae</taxon>
        <taxon>Marivirga</taxon>
    </lineage>
</organism>
<dbReference type="PANTHER" id="PTHR30620">
    <property type="entry name" value="PERIPLASMIC BETA-GLUCOSIDASE-RELATED"/>
    <property type="match status" value="1"/>
</dbReference>
<protein>
    <recommendedName>
        <fullName evidence="3">beta-glucosidase</fullName>
        <ecNumber evidence="3">3.2.1.21</ecNumber>
    </recommendedName>
</protein>